<dbReference type="CDD" id="cd02440">
    <property type="entry name" value="AdoMet_MTases"/>
    <property type="match status" value="1"/>
</dbReference>
<proteinExistence type="predicted"/>
<feature type="domain" description="Methyltransferase" evidence="1">
    <location>
        <begin position="143"/>
        <end position="237"/>
    </location>
</feature>
<keyword evidence="2" id="KW-0808">Transferase</keyword>
<dbReference type="GO" id="GO:0032259">
    <property type="term" value="P:methylation"/>
    <property type="evidence" value="ECO:0007669"/>
    <property type="project" value="UniProtKB-KW"/>
</dbReference>
<organism evidence="2 3">
    <name type="scientific">Ferrovibrio xuzhouensis</name>
    <dbReference type="NCBI Taxonomy" id="1576914"/>
    <lineage>
        <taxon>Bacteria</taxon>
        <taxon>Pseudomonadati</taxon>
        <taxon>Pseudomonadota</taxon>
        <taxon>Alphaproteobacteria</taxon>
        <taxon>Rhodospirillales</taxon>
        <taxon>Rhodospirillaceae</taxon>
        <taxon>Ferrovibrio</taxon>
    </lineage>
</organism>
<keyword evidence="2" id="KW-0489">Methyltransferase</keyword>
<dbReference type="InterPro" id="IPR029063">
    <property type="entry name" value="SAM-dependent_MTases_sf"/>
</dbReference>
<name>A0ABV7VBN2_9PROT</name>
<dbReference type="PANTHER" id="PTHR12843:SF5">
    <property type="entry name" value="EEF1A LYSINE METHYLTRANSFERASE 2"/>
    <property type="match status" value="1"/>
</dbReference>
<gene>
    <name evidence="2" type="ORF">ACFOOQ_00785</name>
</gene>
<dbReference type="SUPFAM" id="SSF53335">
    <property type="entry name" value="S-adenosyl-L-methionine-dependent methyltransferases"/>
    <property type="match status" value="1"/>
</dbReference>
<dbReference type="InterPro" id="IPR041698">
    <property type="entry name" value="Methyltransf_25"/>
</dbReference>
<protein>
    <submittedName>
        <fullName evidence="2">Class I SAM-dependent methyltransferase</fullName>
    </submittedName>
</protein>
<evidence type="ECO:0000313" key="2">
    <source>
        <dbReference type="EMBL" id="MFC3674056.1"/>
    </source>
</evidence>
<dbReference type="Pfam" id="PF13649">
    <property type="entry name" value="Methyltransf_25"/>
    <property type="match status" value="1"/>
</dbReference>
<evidence type="ECO:0000313" key="3">
    <source>
        <dbReference type="Proteomes" id="UP001595711"/>
    </source>
</evidence>
<dbReference type="Proteomes" id="UP001595711">
    <property type="component" value="Unassembled WGS sequence"/>
</dbReference>
<dbReference type="PANTHER" id="PTHR12843">
    <property type="entry name" value="PROTEIN-LYSINE N-METHYLTRANSFERASE METTL10"/>
    <property type="match status" value="1"/>
</dbReference>
<sequence>MIVEHPKAPAWRIMVVREPWWHGPECKAVRSGQWVKLIDGERGARAEVIRAAGNNDGQINNGKAFRSVRQQHLDRDGRSTTCETGGNRTCGWRAGNMIESARKKHWTGVYNQKAETAVSWFQTSPRQSLDWILPGADPATTAVIDIGGGASRLADELLDRGFADVTVLDIADSALAQSRKRLGDRADRVRWVVADITAWSPSREYDVWHDRAVFHFLVEPAGRAAYLAALSQATKPGSHIVIATFNLDGPERCSGLPVQRYSPQTLSEALGNDYSLIKSTTEAHKTPGEAIQRFQYSLFERR</sequence>
<keyword evidence="3" id="KW-1185">Reference proteome</keyword>
<comment type="caution">
    <text evidence="2">The sequence shown here is derived from an EMBL/GenBank/DDBJ whole genome shotgun (WGS) entry which is preliminary data.</text>
</comment>
<dbReference type="RefSeq" id="WP_379720307.1">
    <property type="nucleotide sequence ID" value="NZ_JBHRYJ010000001.1"/>
</dbReference>
<dbReference type="GO" id="GO:0008168">
    <property type="term" value="F:methyltransferase activity"/>
    <property type="evidence" value="ECO:0007669"/>
    <property type="project" value="UniProtKB-KW"/>
</dbReference>
<reference evidence="3" key="1">
    <citation type="journal article" date="2019" name="Int. J. Syst. Evol. Microbiol.">
        <title>The Global Catalogue of Microorganisms (GCM) 10K type strain sequencing project: providing services to taxonomists for standard genome sequencing and annotation.</title>
        <authorList>
            <consortium name="The Broad Institute Genomics Platform"/>
            <consortium name="The Broad Institute Genome Sequencing Center for Infectious Disease"/>
            <person name="Wu L."/>
            <person name="Ma J."/>
        </authorList>
    </citation>
    <scope>NUCLEOTIDE SEQUENCE [LARGE SCALE GENOMIC DNA]</scope>
    <source>
        <strain evidence="3">KCTC 42182</strain>
    </source>
</reference>
<accession>A0ABV7VBN2</accession>
<dbReference type="EMBL" id="JBHRYJ010000001">
    <property type="protein sequence ID" value="MFC3674056.1"/>
    <property type="molecule type" value="Genomic_DNA"/>
</dbReference>
<dbReference type="Gene3D" id="3.40.50.150">
    <property type="entry name" value="Vaccinia Virus protein VP39"/>
    <property type="match status" value="1"/>
</dbReference>
<evidence type="ECO:0000259" key="1">
    <source>
        <dbReference type="Pfam" id="PF13649"/>
    </source>
</evidence>